<gene>
    <name evidence="2" type="ORF">LLY24_06670</name>
</gene>
<dbReference type="PIRSF" id="PIRSF006173">
    <property type="entry name" value="UCP006173"/>
    <property type="match status" value="1"/>
</dbReference>
<name>A0ABT2EBP6_9GAMM</name>
<dbReference type="PANTHER" id="PTHR37421">
    <property type="entry name" value="UPF0260 PROTEIN YCGN"/>
    <property type="match status" value="1"/>
</dbReference>
<dbReference type="PANTHER" id="PTHR37421:SF1">
    <property type="entry name" value="UPF0260 PROTEIN YCGN"/>
    <property type="match status" value="1"/>
</dbReference>
<protein>
    <recommendedName>
        <fullName evidence="1">UPF0260 protein LLY24_06670</fullName>
    </recommendedName>
</protein>
<dbReference type="NCBIfam" id="NF003501">
    <property type="entry name" value="PRK05170.1-5"/>
    <property type="match status" value="1"/>
</dbReference>
<dbReference type="RefSeq" id="WP_259035500.1">
    <property type="nucleotide sequence ID" value="NZ_JAJISC010000002.1"/>
</dbReference>
<dbReference type="EMBL" id="JAJISC010000002">
    <property type="protein sequence ID" value="MCS2609001.1"/>
    <property type="molecule type" value="Genomic_DNA"/>
</dbReference>
<comment type="similarity">
    <text evidence="1">Belongs to the UPF0260 family.</text>
</comment>
<dbReference type="HAMAP" id="MF_00676">
    <property type="entry name" value="UPF0260"/>
    <property type="match status" value="1"/>
</dbReference>
<dbReference type="NCBIfam" id="NF003507">
    <property type="entry name" value="PRK05170.2-5"/>
    <property type="match status" value="1"/>
</dbReference>
<dbReference type="Proteomes" id="UP001165542">
    <property type="component" value="Unassembled WGS sequence"/>
</dbReference>
<keyword evidence="3" id="KW-1185">Reference proteome</keyword>
<evidence type="ECO:0000313" key="2">
    <source>
        <dbReference type="EMBL" id="MCS2609001.1"/>
    </source>
</evidence>
<comment type="caution">
    <text evidence="2">The sequence shown here is derived from an EMBL/GenBank/DDBJ whole genome shotgun (WGS) entry which is preliminary data.</text>
</comment>
<organism evidence="2 3">
    <name type="scientific">Halomonas dongshanensis</name>
    <dbReference type="NCBI Taxonomy" id="2890835"/>
    <lineage>
        <taxon>Bacteria</taxon>
        <taxon>Pseudomonadati</taxon>
        <taxon>Pseudomonadota</taxon>
        <taxon>Gammaproteobacteria</taxon>
        <taxon>Oceanospirillales</taxon>
        <taxon>Halomonadaceae</taxon>
        <taxon>Halomonas</taxon>
    </lineage>
</organism>
<evidence type="ECO:0000313" key="3">
    <source>
        <dbReference type="Proteomes" id="UP001165542"/>
    </source>
</evidence>
<sequence>MACASSPSARPEGALRERFWERYSLEELSDAEWEALCDGCGQCCLLKLHDDETQELAVLNLACRLLDIDSCQCGDYANRFDYVPDCTQLTPALVKEFTWLPASCAYRRVAEGRKLAGWHPLLSNDAERVHRKGVSVRSFAISQDEVPERRWESHIIAVLPM</sequence>
<proteinExistence type="inferred from homology"/>
<evidence type="ECO:0000256" key="1">
    <source>
        <dbReference type="HAMAP-Rule" id="MF_00676"/>
    </source>
</evidence>
<dbReference type="InterPro" id="IPR008228">
    <property type="entry name" value="UCP006173"/>
</dbReference>
<reference evidence="2" key="1">
    <citation type="submission" date="2021-11" db="EMBL/GenBank/DDBJ databases">
        <title>Halomonas sp., isolated from a coastal aquaculture zone in Dongshan Bay.</title>
        <authorList>
            <person name="Lin W."/>
        </authorList>
    </citation>
    <scope>NUCLEOTIDE SEQUENCE</scope>
    <source>
        <strain evidence="2">Yzlin-01</strain>
    </source>
</reference>
<dbReference type="InterPro" id="IPR005358">
    <property type="entry name" value="Puta_zinc/iron-chelating_dom"/>
</dbReference>
<dbReference type="Pfam" id="PF03692">
    <property type="entry name" value="CxxCxxCC"/>
    <property type="match status" value="1"/>
</dbReference>
<accession>A0ABT2EBP6</accession>